<sequence>MKKAKKLILTTALAGTLVVAANGQVAHADTTNANGVTNVQPADKEAIKQAYEHAKALLEETKATVKLLSGDLPAAQKEYAAAQADLAAKQNALEAAKQLTGDNAKTAVEKAQAELDEAQKNLKIAEQDLSVRQKNQESVDGLLAKHTAEYNEAKAKYDAVFGTQAGTDANGATGQSQGQQNSQSDQAGQEKQTGKATENAQTETSKTTTQGGQQTFYLKDGKLVDQNGNPVAGHTVKGNQVFDANGKLVGTLKEQAKQNEAPKAQVTAKKGELPQTGTKDQGWLAALGVMIISALGLAGVAKRKQQG</sequence>
<evidence type="ECO:0000256" key="5">
    <source>
        <dbReference type="SAM" id="Coils"/>
    </source>
</evidence>
<keyword evidence="2" id="KW-0964">Secreted</keyword>
<evidence type="ECO:0000256" key="2">
    <source>
        <dbReference type="ARBA" id="ARBA00022525"/>
    </source>
</evidence>
<organism evidence="10 11">
    <name type="scientific">Ligilactobacillus murinus DSM 20452 = NBRC 14221</name>
    <dbReference type="NCBI Taxonomy" id="1423772"/>
    <lineage>
        <taxon>Bacteria</taxon>
        <taxon>Bacillati</taxon>
        <taxon>Bacillota</taxon>
        <taxon>Bacilli</taxon>
        <taxon>Lactobacillales</taxon>
        <taxon>Lactobacillaceae</taxon>
        <taxon>Ligilactobacillus</taxon>
    </lineage>
</organism>
<keyword evidence="7" id="KW-0812">Transmembrane</keyword>
<feature type="compositionally biased region" description="Low complexity" evidence="6">
    <location>
        <begin position="169"/>
        <end position="189"/>
    </location>
</feature>
<dbReference type="EMBL" id="AYYN01000002">
    <property type="protein sequence ID" value="KRM78103.1"/>
    <property type="molecule type" value="Genomic_DNA"/>
</dbReference>
<evidence type="ECO:0000259" key="9">
    <source>
        <dbReference type="PROSITE" id="PS50847"/>
    </source>
</evidence>
<feature type="domain" description="Gram-positive cocci surface proteins LPxTG" evidence="9">
    <location>
        <begin position="273"/>
        <end position="307"/>
    </location>
</feature>
<evidence type="ECO:0000256" key="8">
    <source>
        <dbReference type="SAM" id="SignalP"/>
    </source>
</evidence>
<dbReference type="PATRIC" id="fig|1423772.3.peg.1719"/>
<feature type="coiled-coil region" evidence="5">
    <location>
        <begin position="44"/>
        <end position="135"/>
    </location>
</feature>
<evidence type="ECO:0000256" key="1">
    <source>
        <dbReference type="ARBA" id="ARBA00022512"/>
    </source>
</evidence>
<evidence type="ECO:0000313" key="10">
    <source>
        <dbReference type="EMBL" id="KRM78103.1"/>
    </source>
</evidence>
<dbReference type="RefSeq" id="WP_056957910.1">
    <property type="nucleotide sequence ID" value="NZ_AYYN01000002.1"/>
</dbReference>
<dbReference type="PROSITE" id="PS50847">
    <property type="entry name" value="GRAM_POS_ANCHORING"/>
    <property type="match status" value="1"/>
</dbReference>
<feature type="compositionally biased region" description="Low complexity" evidence="6">
    <location>
        <begin position="197"/>
        <end position="213"/>
    </location>
</feature>
<name>A0A0R2BFY3_9LACO</name>
<protein>
    <recommendedName>
        <fullName evidence="9">Gram-positive cocci surface proteins LPxTG domain-containing protein</fullName>
    </recommendedName>
</protein>
<feature type="signal peptide" evidence="8">
    <location>
        <begin position="1"/>
        <end position="28"/>
    </location>
</feature>
<evidence type="ECO:0000256" key="7">
    <source>
        <dbReference type="SAM" id="Phobius"/>
    </source>
</evidence>
<evidence type="ECO:0000313" key="11">
    <source>
        <dbReference type="Proteomes" id="UP000051612"/>
    </source>
</evidence>
<dbReference type="AlphaFoldDB" id="A0A0R2BFY3"/>
<keyword evidence="4" id="KW-0572">Peptidoglycan-anchor</keyword>
<accession>A0A0R2BFY3</accession>
<dbReference type="InterPro" id="IPR019931">
    <property type="entry name" value="LPXTG_anchor"/>
</dbReference>
<gene>
    <name evidence="10" type="ORF">FC48_GL001615</name>
</gene>
<evidence type="ECO:0000256" key="3">
    <source>
        <dbReference type="ARBA" id="ARBA00022729"/>
    </source>
</evidence>
<feature type="region of interest" description="Disordered" evidence="6">
    <location>
        <begin position="168"/>
        <end position="213"/>
    </location>
</feature>
<keyword evidence="5" id="KW-0175">Coiled coil</keyword>
<comment type="caution">
    <text evidence="10">The sequence shown here is derived from an EMBL/GenBank/DDBJ whole genome shotgun (WGS) entry which is preliminary data.</text>
</comment>
<dbReference type="Pfam" id="PF00746">
    <property type="entry name" value="Gram_pos_anchor"/>
    <property type="match status" value="1"/>
</dbReference>
<keyword evidence="7" id="KW-0472">Membrane</keyword>
<keyword evidence="1" id="KW-0134">Cell wall</keyword>
<keyword evidence="3 8" id="KW-0732">Signal</keyword>
<feature type="transmembrane region" description="Helical" evidence="7">
    <location>
        <begin position="282"/>
        <end position="301"/>
    </location>
</feature>
<keyword evidence="7" id="KW-1133">Transmembrane helix</keyword>
<feature type="chain" id="PRO_5006415361" description="Gram-positive cocci surface proteins LPxTG domain-containing protein" evidence="8">
    <location>
        <begin position="29"/>
        <end position="307"/>
    </location>
</feature>
<reference evidence="10 11" key="1">
    <citation type="journal article" date="2015" name="Genome Announc.">
        <title>Expanding the biotechnology potential of lactobacilli through comparative genomics of 213 strains and associated genera.</title>
        <authorList>
            <person name="Sun Z."/>
            <person name="Harris H.M."/>
            <person name="McCann A."/>
            <person name="Guo C."/>
            <person name="Argimon S."/>
            <person name="Zhang W."/>
            <person name="Yang X."/>
            <person name="Jeffery I.B."/>
            <person name="Cooney J.C."/>
            <person name="Kagawa T.F."/>
            <person name="Liu W."/>
            <person name="Song Y."/>
            <person name="Salvetti E."/>
            <person name="Wrobel A."/>
            <person name="Rasinkangas P."/>
            <person name="Parkhill J."/>
            <person name="Rea M.C."/>
            <person name="O'Sullivan O."/>
            <person name="Ritari J."/>
            <person name="Douillard F.P."/>
            <person name="Paul Ross R."/>
            <person name="Yang R."/>
            <person name="Briner A.E."/>
            <person name="Felis G.E."/>
            <person name="de Vos W.M."/>
            <person name="Barrangou R."/>
            <person name="Klaenhammer T.R."/>
            <person name="Caufield P.W."/>
            <person name="Cui Y."/>
            <person name="Zhang H."/>
            <person name="O'Toole P.W."/>
        </authorList>
    </citation>
    <scope>NUCLEOTIDE SEQUENCE [LARGE SCALE GENOMIC DNA]</scope>
    <source>
        <strain evidence="10 11">DSM 20452</strain>
    </source>
</reference>
<evidence type="ECO:0000256" key="4">
    <source>
        <dbReference type="ARBA" id="ARBA00023088"/>
    </source>
</evidence>
<dbReference type="NCBIfam" id="TIGR01167">
    <property type="entry name" value="LPXTG_anchor"/>
    <property type="match status" value="1"/>
</dbReference>
<proteinExistence type="predicted"/>
<evidence type="ECO:0000256" key="6">
    <source>
        <dbReference type="SAM" id="MobiDB-lite"/>
    </source>
</evidence>
<dbReference type="Proteomes" id="UP000051612">
    <property type="component" value="Unassembled WGS sequence"/>
</dbReference>